<evidence type="ECO:0000256" key="1">
    <source>
        <dbReference type="ARBA" id="ARBA00022741"/>
    </source>
</evidence>
<dbReference type="InterPro" id="IPR039421">
    <property type="entry name" value="Type_1_exporter"/>
</dbReference>
<feature type="domain" description="ABC transporter" evidence="3">
    <location>
        <begin position="398"/>
        <end position="649"/>
    </location>
</feature>
<keyword evidence="1" id="KW-0547">Nucleotide-binding</keyword>
<dbReference type="InterPro" id="IPR003439">
    <property type="entry name" value="ABC_transporter-like_ATP-bd"/>
</dbReference>
<name>A0A8H6VYV7_9AGAR</name>
<dbReference type="InterPro" id="IPR003593">
    <property type="entry name" value="AAA+_ATPase"/>
</dbReference>
<keyword evidence="2 4" id="KW-0067">ATP-binding</keyword>
<keyword evidence="5" id="KW-1185">Reference proteome</keyword>
<evidence type="ECO:0000259" key="3">
    <source>
        <dbReference type="PROSITE" id="PS50893"/>
    </source>
</evidence>
<evidence type="ECO:0000256" key="2">
    <source>
        <dbReference type="ARBA" id="ARBA00022840"/>
    </source>
</evidence>
<dbReference type="GO" id="GO:0005524">
    <property type="term" value="F:ATP binding"/>
    <property type="evidence" value="ECO:0007669"/>
    <property type="project" value="UniProtKB-KW"/>
</dbReference>
<dbReference type="GO" id="GO:0016887">
    <property type="term" value="F:ATP hydrolysis activity"/>
    <property type="evidence" value="ECO:0007669"/>
    <property type="project" value="InterPro"/>
</dbReference>
<proteinExistence type="predicted"/>
<protein>
    <submittedName>
        <fullName evidence="4">ABC transporter ATP-binding protein</fullName>
    </submittedName>
</protein>
<dbReference type="SMART" id="SM00382">
    <property type="entry name" value="AAA"/>
    <property type="match status" value="1"/>
</dbReference>
<dbReference type="SUPFAM" id="SSF52540">
    <property type="entry name" value="P-loop containing nucleoside triphosphate hydrolases"/>
    <property type="match status" value="1"/>
</dbReference>
<accession>A0A8H6VYV7</accession>
<dbReference type="Pfam" id="PF00005">
    <property type="entry name" value="ABC_tran"/>
    <property type="match status" value="1"/>
</dbReference>
<sequence length="659" mass="73899">MTQKVEDNVPKSTPTSSLREVKLGVWRILTENQKTPSFATRWEKMIGFMPTLRIFFEEVYSIEPRQMTLILVVKIWSSLEDLFLLHLSTRILAIIEIGLKEGGKPNSGAIMRAVAARMLLVAFTSYLNSWSQRTNSAVESRVQQHFEDKIFTAKLEADMPATHDTTDDDAISPHGVWNTFMTVVSVGTLVLQVVAILGYILNLSTSTRHGPIFVFLCICRPLFKSLYRQDLWNMPFVVEADNDDYVRLQALKRMGEDKYRQDIISGDIGEYIVDEYEQVQNGLADTSLEHPLTLWDEQYSWLSTAALDMLDNLPMVYYAASAFLDPAKFTLSKIATLQRSEWTLRNTFSQSIQEVDSFARAMTFIERLYKFCSPLPTIKDGVLKYPSSGEADRAGMSIELRNVTFSYPGGEKNAKALDDVSFTIKSGQLVVLVGSNGSGKSTIVKLLSRLYDVSSGNIVVDDKNIHDYLIADLRAATASLTQDHHLYPLSLGENIGLGNPELMGDVEVITGAAKKGGAADAYTMHVQASDGTPLAKEVEKMQKRADISGGERQRVVASRTFMRFTTGRVKLVIADEGSSALDPEAEWELFNNLRVEREGKTMIFVTHRFGHLTKYADNILCMKEGKLVESGTHEELMKLNGEYTKLYEIQAKAFEDNKL</sequence>
<dbReference type="PANTHER" id="PTHR43394:SF1">
    <property type="entry name" value="ATP-BINDING CASSETTE SUB-FAMILY B MEMBER 10, MITOCHONDRIAL"/>
    <property type="match status" value="1"/>
</dbReference>
<dbReference type="Proteomes" id="UP000636479">
    <property type="component" value="Unassembled WGS sequence"/>
</dbReference>
<evidence type="ECO:0000313" key="4">
    <source>
        <dbReference type="EMBL" id="KAF7298862.1"/>
    </source>
</evidence>
<dbReference type="RefSeq" id="XP_037218250.1">
    <property type="nucleotide sequence ID" value="XM_037365008.1"/>
</dbReference>
<dbReference type="PANTHER" id="PTHR43394">
    <property type="entry name" value="ATP-DEPENDENT PERMEASE MDL1, MITOCHONDRIAL"/>
    <property type="match status" value="1"/>
</dbReference>
<gene>
    <name evidence="4" type="ORF">MIND_00834000</name>
</gene>
<reference evidence="4" key="1">
    <citation type="submission" date="2020-05" db="EMBL/GenBank/DDBJ databases">
        <title>Mycena genomes resolve the evolution of fungal bioluminescence.</title>
        <authorList>
            <person name="Tsai I.J."/>
        </authorList>
    </citation>
    <scope>NUCLEOTIDE SEQUENCE</scope>
    <source>
        <strain evidence="4">171206Taipei</strain>
    </source>
</reference>
<dbReference type="Gene3D" id="3.40.50.300">
    <property type="entry name" value="P-loop containing nucleotide triphosphate hydrolases"/>
    <property type="match status" value="1"/>
</dbReference>
<dbReference type="GO" id="GO:0015421">
    <property type="term" value="F:ABC-type oligopeptide transporter activity"/>
    <property type="evidence" value="ECO:0007669"/>
    <property type="project" value="TreeGrafter"/>
</dbReference>
<dbReference type="InterPro" id="IPR027417">
    <property type="entry name" value="P-loop_NTPase"/>
</dbReference>
<comment type="caution">
    <text evidence="4">The sequence shown here is derived from an EMBL/GenBank/DDBJ whole genome shotgun (WGS) entry which is preliminary data.</text>
</comment>
<organism evidence="4 5">
    <name type="scientific">Mycena indigotica</name>
    <dbReference type="NCBI Taxonomy" id="2126181"/>
    <lineage>
        <taxon>Eukaryota</taxon>
        <taxon>Fungi</taxon>
        <taxon>Dikarya</taxon>
        <taxon>Basidiomycota</taxon>
        <taxon>Agaricomycotina</taxon>
        <taxon>Agaricomycetes</taxon>
        <taxon>Agaricomycetidae</taxon>
        <taxon>Agaricales</taxon>
        <taxon>Marasmiineae</taxon>
        <taxon>Mycenaceae</taxon>
        <taxon>Mycena</taxon>
    </lineage>
</organism>
<dbReference type="AlphaFoldDB" id="A0A8H6VYV7"/>
<evidence type="ECO:0000313" key="5">
    <source>
        <dbReference type="Proteomes" id="UP000636479"/>
    </source>
</evidence>
<dbReference type="OrthoDB" id="6500128at2759"/>
<dbReference type="PROSITE" id="PS50893">
    <property type="entry name" value="ABC_TRANSPORTER_2"/>
    <property type="match status" value="1"/>
</dbReference>
<dbReference type="EMBL" id="JACAZF010000007">
    <property type="protein sequence ID" value="KAF7298862.1"/>
    <property type="molecule type" value="Genomic_DNA"/>
</dbReference>
<dbReference type="GeneID" id="59347524"/>